<keyword evidence="15" id="KW-1185">Reference proteome</keyword>
<evidence type="ECO:0000313" key="14">
    <source>
        <dbReference type="EMBL" id="BDG01261.1"/>
    </source>
</evidence>
<keyword evidence="3" id="KW-0813">Transport</keyword>
<dbReference type="PANTHER" id="PTHR30469">
    <property type="entry name" value="MULTIDRUG RESISTANCE PROTEIN MDTA"/>
    <property type="match status" value="1"/>
</dbReference>
<dbReference type="Pfam" id="PF25967">
    <property type="entry name" value="RND-MFP_C"/>
    <property type="match status" value="1"/>
</dbReference>
<protein>
    <submittedName>
        <fullName evidence="14">RND transporter</fullName>
    </submittedName>
</protein>
<feature type="domain" description="Multidrug resistance protein MdtA-like C-terminal permuted SH3" evidence="13">
    <location>
        <begin position="297"/>
        <end position="354"/>
    </location>
</feature>
<keyword evidence="4" id="KW-1003">Cell membrane</keyword>
<evidence type="ECO:0000259" key="11">
    <source>
        <dbReference type="Pfam" id="PF25917"/>
    </source>
</evidence>
<keyword evidence="6" id="KW-0472">Membrane</keyword>
<name>A0ABM7WP67_9BACT</name>
<dbReference type="InterPro" id="IPR058626">
    <property type="entry name" value="MdtA-like_b-barrel"/>
</dbReference>
<evidence type="ECO:0000256" key="9">
    <source>
        <dbReference type="SAM" id="SignalP"/>
    </source>
</evidence>
<dbReference type="Pfam" id="PF25876">
    <property type="entry name" value="HH_MFP_RND"/>
    <property type="match status" value="1"/>
</dbReference>
<dbReference type="Gene3D" id="2.40.50.100">
    <property type="match status" value="1"/>
</dbReference>
<feature type="region of interest" description="Disordered" evidence="8">
    <location>
        <begin position="367"/>
        <end position="396"/>
    </location>
</feature>
<evidence type="ECO:0000256" key="3">
    <source>
        <dbReference type="ARBA" id="ARBA00022448"/>
    </source>
</evidence>
<reference evidence="15" key="1">
    <citation type="journal article" date="2022" name="Int. J. Syst. Evol. Microbiol.">
        <title>Anaeromyxobacter oryzae sp. nov., Anaeromyxobacter diazotrophicus sp. nov. and Anaeromyxobacter paludicola sp. nov., isolated from paddy soils.</title>
        <authorList>
            <person name="Itoh H."/>
            <person name="Xu Z."/>
            <person name="Mise K."/>
            <person name="Masuda Y."/>
            <person name="Ushijima N."/>
            <person name="Hayakawa C."/>
            <person name="Shiratori Y."/>
            <person name="Senoo K."/>
        </authorList>
    </citation>
    <scope>NUCLEOTIDE SEQUENCE [LARGE SCALE GENOMIC DNA]</scope>
    <source>
        <strain evidence="15">Red232</strain>
    </source>
</reference>
<evidence type="ECO:0000256" key="6">
    <source>
        <dbReference type="ARBA" id="ARBA00023136"/>
    </source>
</evidence>
<feature type="coiled-coil region" evidence="7">
    <location>
        <begin position="108"/>
        <end position="135"/>
    </location>
</feature>
<evidence type="ECO:0000256" key="2">
    <source>
        <dbReference type="ARBA" id="ARBA00009477"/>
    </source>
</evidence>
<proteinExistence type="inferred from homology"/>
<feature type="domain" description="Multidrug resistance protein MdtA-like alpha-helical hairpin" evidence="10">
    <location>
        <begin position="108"/>
        <end position="175"/>
    </location>
</feature>
<dbReference type="Gene3D" id="2.40.30.170">
    <property type="match status" value="1"/>
</dbReference>
<dbReference type="RefSeq" id="WP_248357653.1">
    <property type="nucleotide sequence ID" value="NZ_AP025591.1"/>
</dbReference>
<dbReference type="InterPro" id="IPR006143">
    <property type="entry name" value="RND_pump_MFP"/>
</dbReference>
<evidence type="ECO:0000256" key="1">
    <source>
        <dbReference type="ARBA" id="ARBA00004236"/>
    </source>
</evidence>
<dbReference type="Proteomes" id="UP001162891">
    <property type="component" value="Chromosome"/>
</dbReference>
<dbReference type="InterPro" id="IPR058625">
    <property type="entry name" value="MdtA-like_BSH"/>
</dbReference>
<dbReference type="SUPFAM" id="SSF111369">
    <property type="entry name" value="HlyD-like secretion proteins"/>
    <property type="match status" value="1"/>
</dbReference>
<dbReference type="EMBL" id="AP025591">
    <property type="protein sequence ID" value="BDG01261.1"/>
    <property type="molecule type" value="Genomic_DNA"/>
</dbReference>
<dbReference type="Gene3D" id="1.10.287.470">
    <property type="entry name" value="Helix hairpin bin"/>
    <property type="match status" value="1"/>
</dbReference>
<evidence type="ECO:0000259" key="10">
    <source>
        <dbReference type="Pfam" id="PF25876"/>
    </source>
</evidence>
<keyword evidence="9" id="KW-0732">Signal</keyword>
<feature type="domain" description="Multidrug resistance protein MdtA-like barrel-sandwich hybrid" evidence="11">
    <location>
        <begin position="68"/>
        <end position="209"/>
    </location>
</feature>
<accession>A0ABM7WP67</accession>
<evidence type="ECO:0000256" key="4">
    <source>
        <dbReference type="ARBA" id="ARBA00022475"/>
    </source>
</evidence>
<feature type="compositionally biased region" description="Basic and acidic residues" evidence="8">
    <location>
        <begin position="379"/>
        <end position="390"/>
    </location>
</feature>
<dbReference type="Pfam" id="PF25944">
    <property type="entry name" value="Beta-barrel_RND"/>
    <property type="match status" value="1"/>
</dbReference>
<comment type="similarity">
    <text evidence="2">Belongs to the membrane fusion protein (MFP) (TC 8.A.1) family.</text>
</comment>
<feature type="domain" description="Multidrug resistance protein MdtA-like beta-barrel" evidence="12">
    <location>
        <begin position="214"/>
        <end position="292"/>
    </location>
</feature>
<gene>
    <name evidence="14" type="ORF">AMOR_02570</name>
</gene>
<evidence type="ECO:0000256" key="8">
    <source>
        <dbReference type="SAM" id="MobiDB-lite"/>
    </source>
</evidence>
<dbReference type="PANTHER" id="PTHR30469:SF36">
    <property type="entry name" value="BLL3903 PROTEIN"/>
    <property type="match status" value="1"/>
</dbReference>
<evidence type="ECO:0000259" key="12">
    <source>
        <dbReference type="Pfam" id="PF25944"/>
    </source>
</evidence>
<evidence type="ECO:0000313" key="15">
    <source>
        <dbReference type="Proteomes" id="UP001162891"/>
    </source>
</evidence>
<dbReference type="InterPro" id="IPR058627">
    <property type="entry name" value="MdtA-like_C"/>
</dbReference>
<evidence type="ECO:0000259" key="13">
    <source>
        <dbReference type="Pfam" id="PF25967"/>
    </source>
</evidence>
<dbReference type="PROSITE" id="PS51257">
    <property type="entry name" value="PROKAR_LIPOPROTEIN"/>
    <property type="match status" value="1"/>
</dbReference>
<feature type="chain" id="PRO_5045667849" evidence="9">
    <location>
        <begin position="28"/>
        <end position="396"/>
    </location>
</feature>
<organism evidence="14 15">
    <name type="scientific">Anaeromyxobacter oryzae</name>
    <dbReference type="NCBI Taxonomy" id="2918170"/>
    <lineage>
        <taxon>Bacteria</taxon>
        <taxon>Pseudomonadati</taxon>
        <taxon>Myxococcota</taxon>
        <taxon>Myxococcia</taxon>
        <taxon>Myxococcales</taxon>
        <taxon>Cystobacterineae</taxon>
        <taxon>Anaeromyxobacteraceae</taxon>
        <taxon>Anaeromyxobacter</taxon>
    </lineage>
</organism>
<evidence type="ECO:0000256" key="7">
    <source>
        <dbReference type="SAM" id="Coils"/>
    </source>
</evidence>
<dbReference type="NCBIfam" id="TIGR01730">
    <property type="entry name" value="RND_mfp"/>
    <property type="match status" value="1"/>
</dbReference>
<dbReference type="Gene3D" id="2.40.420.20">
    <property type="match status" value="1"/>
</dbReference>
<feature type="signal peptide" evidence="9">
    <location>
        <begin position="1"/>
        <end position="27"/>
    </location>
</feature>
<evidence type="ECO:0000256" key="5">
    <source>
        <dbReference type="ARBA" id="ARBA00022519"/>
    </source>
</evidence>
<keyword evidence="7" id="KW-0175">Coiled coil</keyword>
<sequence length="396" mass="41478">MPRRPRALARWRWVTAALLVIACGNGAGRGGKAAGQARPPTPVVVGTTERRDVPDTLGAVGQVQAFTTVSVRPLVGGELVKVSFADGEQVREGQQLFQIDPRPYQAALAQVRAARARAREQAANARADARRYAELVKKEYVTRQQYQSALATAAALDADVAAGEAAVRKAELDLANCRIDAPISGRTGAVLVQVGNVVQANQANPLVVIARTQPVYVSFTVPEANVAALRNGLGKMRVTATAPGTPPHDGALSFVNNTVDPAAGTILAKATFRNDDEALWPGQFVDVSVTLGVLRGAVVAPAAAVVTGQAGTFTWVVKGDGTVEQRPIAVARSDARIAVVAKGLGPGERVVTDGQLGLEPGARVAIKEASRPAGGAEPQHAERERPERPRVQARTP</sequence>
<comment type="subcellular location">
    <subcellularLocation>
        <location evidence="1">Cell membrane</location>
    </subcellularLocation>
</comment>
<dbReference type="Pfam" id="PF25917">
    <property type="entry name" value="BSH_RND"/>
    <property type="match status" value="1"/>
</dbReference>
<keyword evidence="5" id="KW-0997">Cell inner membrane</keyword>
<dbReference type="InterPro" id="IPR058624">
    <property type="entry name" value="MdtA-like_HH"/>
</dbReference>